<keyword evidence="3" id="KW-1185">Reference proteome</keyword>
<dbReference type="Gene3D" id="3.40.710.10">
    <property type="entry name" value="DD-peptidase/beta-lactamase superfamily"/>
    <property type="match status" value="1"/>
</dbReference>
<dbReference type="Proteomes" id="UP001227101">
    <property type="component" value="Chromosome"/>
</dbReference>
<proteinExistence type="predicted"/>
<dbReference type="InterPro" id="IPR045155">
    <property type="entry name" value="Beta-lactam_cat"/>
</dbReference>
<accession>A0ABY8XER2</accession>
<dbReference type="InterPro" id="IPR000871">
    <property type="entry name" value="Beta-lactam_class-A"/>
</dbReference>
<dbReference type="InterPro" id="IPR012338">
    <property type="entry name" value="Beta-lactam/transpept-like"/>
</dbReference>
<organism evidence="2 3">
    <name type="scientific">Amycolatopsis nalaikhensis</name>
    <dbReference type="NCBI Taxonomy" id="715472"/>
    <lineage>
        <taxon>Bacteria</taxon>
        <taxon>Bacillati</taxon>
        <taxon>Actinomycetota</taxon>
        <taxon>Actinomycetes</taxon>
        <taxon>Pseudonocardiales</taxon>
        <taxon>Pseudonocardiaceae</taxon>
        <taxon>Amycolatopsis</taxon>
    </lineage>
</organism>
<evidence type="ECO:0000313" key="2">
    <source>
        <dbReference type="EMBL" id="WIV54095.1"/>
    </source>
</evidence>
<dbReference type="SUPFAM" id="SSF56601">
    <property type="entry name" value="beta-lactamase/transpeptidase-like"/>
    <property type="match status" value="1"/>
</dbReference>
<evidence type="ECO:0000313" key="3">
    <source>
        <dbReference type="Proteomes" id="UP001227101"/>
    </source>
</evidence>
<dbReference type="RefSeq" id="WP_285450657.1">
    <property type="nucleotide sequence ID" value="NZ_CP127173.1"/>
</dbReference>
<feature type="domain" description="Beta-lactamase class A catalytic" evidence="1">
    <location>
        <begin position="113"/>
        <end position="194"/>
    </location>
</feature>
<dbReference type="PANTHER" id="PTHR35333">
    <property type="entry name" value="BETA-LACTAMASE"/>
    <property type="match status" value="1"/>
</dbReference>
<sequence>MRILVNVVLVGVVVGSLAAAFFLRSPRVTAAAGNPVSPAPPPSTWRPAGPVDAKVVVDVRGEWSWALRELDTGVVVGDGSLRNTTESMIKTWLAVDFLAARESRISAADETRLTRMIRASDDHAAQTLYLRLGGDASITRMIRTCGLRDTRVHPDWWSKTTMPATDATLLGQCVVRGPGLSAQWRSKLLELMRSVEPGDAFGIPEAPALAGRHPAVKNGWTRHGSWWAVNCLAIWDHWVLAVMVHYPDQGDEHRYGAAVCKTVAQQLFGRTA</sequence>
<protein>
    <submittedName>
        <fullName evidence="2">Serine hydrolase</fullName>
    </submittedName>
</protein>
<dbReference type="EMBL" id="CP127173">
    <property type="protein sequence ID" value="WIV54095.1"/>
    <property type="molecule type" value="Genomic_DNA"/>
</dbReference>
<evidence type="ECO:0000259" key="1">
    <source>
        <dbReference type="Pfam" id="PF13354"/>
    </source>
</evidence>
<reference evidence="2 3" key="1">
    <citation type="submission" date="2023-06" db="EMBL/GenBank/DDBJ databases">
        <authorList>
            <person name="Oyuntsetseg B."/>
            <person name="Kim S.B."/>
        </authorList>
    </citation>
    <scope>NUCLEOTIDE SEQUENCE [LARGE SCALE GENOMIC DNA]</scope>
    <source>
        <strain evidence="2 3">2-2</strain>
    </source>
</reference>
<keyword evidence="2" id="KW-0378">Hydrolase</keyword>
<dbReference type="PANTHER" id="PTHR35333:SF3">
    <property type="entry name" value="BETA-LACTAMASE-TYPE TRANSPEPTIDASE FOLD CONTAINING PROTEIN"/>
    <property type="match status" value="1"/>
</dbReference>
<dbReference type="GO" id="GO:0016787">
    <property type="term" value="F:hydrolase activity"/>
    <property type="evidence" value="ECO:0007669"/>
    <property type="project" value="UniProtKB-KW"/>
</dbReference>
<gene>
    <name evidence="2" type="ORF">QP939_35240</name>
</gene>
<name>A0ABY8XER2_9PSEU</name>
<dbReference type="Pfam" id="PF13354">
    <property type="entry name" value="Beta-lactamase2"/>
    <property type="match status" value="1"/>
</dbReference>